<dbReference type="GO" id="GO:0018576">
    <property type="term" value="F:catechol 1,2-dioxygenase activity"/>
    <property type="evidence" value="ECO:0007669"/>
    <property type="project" value="UniProtKB-EC"/>
</dbReference>
<comment type="cofactor">
    <cofactor evidence="1">
        <name>Fe(3+)</name>
        <dbReference type="ChEBI" id="CHEBI:29034"/>
    </cofactor>
</comment>
<dbReference type="PROSITE" id="PS00083">
    <property type="entry name" value="INTRADIOL_DIOXYGENAS"/>
    <property type="match status" value="1"/>
</dbReference>
<accession>A0A160TWV7</accession>
<evidence type="ECO:0000256" key="5">
    <source>
        <dbReference type="ARBA" id="ARBA00023002"/>
    </source>
</evidence>
<dbReference type="Pfam" id="PF04444">
    <property type="entry name" value="Dioxygenase_N"/>
    <property type="match status" value="1"/>
</dbReference>
<dbReference type="SUPFAM" id="SSF49482">
    <property type="entry name" value="Aromatic compound dioxygenase"/>
    <property type="match status" value="1"/>
</dbReference>
<dbReference type="InterPro" id="IPR050770">
    <property type="entry name" value="Intradiol_RC_Dioxygenase"/>
</dbReference>
<organism evidence="8">
    <name type="scientific">hydrothermal vent metagenome</name>
    <dbReference type="NCBI Taxonomy" id="652676"/>
    <lineage>
        <taxon>unclassified sequences</taxon>
        <taxon>metagenomes</taxon>
        <taxon>ecological metagenomes</taxon>
    </lineage>
</organism>
<evidence type="ECO:0000256" key="4">
    <source>
        <dbReference type="ARBA" id="ARBA00022964"/>
    </source>
</evidence>
<keyword evidence="6" id="KW-0408">Iron</keyword>
<evidence type="ECO:0000256" key="3">
    <source>
        <dbReference type="ARBA" id="ARBA00022723"/>
    </source>
</evidence>
<evidence type="ECO:0000313" key="8">
    <source>
        <dbReference type="EMBL" id="CUS55368.1"/>
    </source>
</evidence>
<dbReference type="InterPro" id="IPR015889">
    <property type="entry name" value="Intradiol_dOase_core"/>
</dbReference>
<dbReference type="CDD" id="cd03461">
    <property type="entry name" value="1_2-HQD"/>
    <property type="match status" value="1"/>
</dbReference>
<proteinExistence type="inferred from homology"/>
<dbReference type="InterPro" id="IPR007535">
    <property type="entry name" value="Catechol_dOase_N"/>
</dbReference>
<feature type="domain" description="Intradiol ring-cleavage dioxygenases" evidence="7">
    <location>
        <begin position="126"/>
        <end position="154"/>
    </location>
</feature>
<gene>
    <name evidence="8" type="ORF">MGWOODY_XGa2495</name>
</gene>
<evidence type="ECO:0000259" key="7">
    <source>
        <dbReference type="PROSITE" id="PS00083"/>
    </source>
</evidence>
<name>A0A160TWV7_9ZZZZ</name>
<evidence type="ECO:0000256" key="6">
    <source>
        <dbReference type="ARBA" id="ARBA00023004"/>
    </source>
</evidence>
<dbReference type="GO" id="GO:0008199">
    <property type="term" value="F:ferric iron binding"/>
    <property type="evidence" value="ECO:0007669"/>
    <property type="project" value="InterPro"/>
</dbReference>
<reference evidence="8" key="1">
    <citation type="submission" date="2015-10" db="EMBL/GenBank/DDBJ databases">
        <authorList>
            <person name="Gilbert D.G."/>
        </authorList>
    </citation>
    <scope>NUCLEOTIDE SEQUENCE</scope>
</reference>
<comment type="similarity">
    <text evidence="2">Belongs to the intradiol ring-cleavage dioxygenase family.</text>
</comment>
<sequence length="285" mass="31394">MTAEIITAEALARLENCDDPRLKSIMTSVITHLHAVVREVEPTLEEWGQAIDFLTQVGHWCDDTRQEFILLSDTLAVSMLVDALAHRKPDSATESTVQGPFHVSDAPELQFGANISKGRSGEPTLVTGRVLGIDGTPIANAKLDVWQASAEGLYDVQEIERFPDMNLRGIFHTDSEGQFGFCTEKPASYPVPTDGPVGVMLKALGRHAMRPAHIHFMVSAKQHQPLTTHLFVRGDPYLESDAVQAVKDSLIVDFKQLDDPVEAEQFGISSPYFRVNEDFRLASAA</sequence>
<dbReference type="AlphaFoldDB" id="A0A160TWV7"/>
<dbReference type="EMBL" id="CZRL01000139">
    <property type="protein sequence ID" value="CUS55368.1"/>
    <property type="molecule type" value="Genomic_DNA"/>
</dbReference>
<dbReference type="PANTHER" id="PTHR33711">
    <property type="entry name" value="DIOXYGENASE, PUTATIVE (AFU_ORTHOLOGUE AFUA_2G02910)-RELATED"/>
    <property type="match status" value="1"/>
</dbReference>
<dbReference type="PANTHER" id="PTHR33711:SF7">
    <property type="entry name" value="INTRADIOL RING-CLEAVAGE DIOXYGENASES DOMAIN-CONTAINING PROTEIN-RELATED"/>
    <property type="match status" value="1"/>
</dbReference>
<dbReference type="InterPro" id="IPR039390">
    <property type="entry name" value="1_2-HQD/HQD"/>
</dbReference>
<evidence type="ECO:0000256" key="1">
    <source>
        <dbReference type="ARBA" id="ARBA00001965"/>
    </source>
</evidence>
<dbReference type="GO" id="GO:0009712">
    <property type="term" value="P:catechol-containing compound metabolic process"/>
    <property type="evidence" value="ECO:0007669"/>
    <property type="project" value="InterPro"/>
</dbReference>
<evidence type="ECO:0000256" key="2">
    <source>
        <dbReference type="ARBA" id="ARBA00007825"/>
    </source>
</evidence>
<keyword evidence="5 8" id="KW-0560">Oxidoreductase</keyword>
<dbReference type="Gene3D" id="2.60.130.10">
    <property type="entry name" value="Aromatic compound dioxygenase"/>
    <property type="match status" value="1"/>
</dbReference>
<dbReference type="EC" id="1.13.11.1" evidence="8"/>
<dbReference type="InterPro" id="IPR000627">
    <property type="entry name" value="Intradiol_dOase_C"/>
</dbReference>
<keyword evidence="4 8" id="KW-0223">Dioxygenase</keyword>
<dbReference type="Pfam" id="PF00775">
    <property type="entry name" value="Dioxygenase_C"/>
    <property type="match status" value="1"/>
</dbReference>
<keyword evidence="3" id="KW-0479">Metal-binding</keyword>
<protein>
    <submittedName>
        <fullName evidence="8">Catechol 1,2-dioxygenase</fullName>
        <ecNumber evidence="8">1.13.11.1</ecNumber>
    </submittedName>
</protein>